<evidence type="ECO:0000313" key="4">
    <source>
        <dbReference type="Proteomes" id="UP000312032"/>
    </source>
</evidence>
<feature type="domain" description="RCK C-terminal" evidence="2">
    <location>
        <begin position="142"/>
        <end position="225"/>
    </location>
</feature>
<dbReference type="InterPro" id="IPR036721">
    <property type="entry name" value="RCK_C_sf"/>
</dbReference>
<evidence type="ECO:0000313" key="3">
    <source>
        <dbReference type="EMBL" id="TNL97405.1"/>
    </source>
</evidence>
<dbReference type="Gene3D" id="3.30.70.1450">
    <property type="entry name" value="Regulator of K+ conductance, C-terminal domain"/>
    <property type="match status" value="1"/>
</dbReference>
<dbReference type="PANTHER" id="PTHR43833">
    <property type="entry name" value="POTASSIUM CHANNEL PROTEIN 2-RELATED-RELATED"/>
    <property type="match status" value="1"/>
</dbReference>
<accession>A0A5C4U4E6</accession>
<keyword evidence="4" id="KW-1185">Reference proteome</keyword>
<dbReference type="PANTHER" id="PTHR43833:SF7">
    <property type="entry name" value="KTR SYSTEM POTASSIUM UPTAKE PROTEIN C"/>
    <property type="match status" value="1"/>
</dbReference>
<dbReference type="GO" id="GO:0008324">
    <property type="term" value="F:monoatomic cation transmembrane transporter activity"/>
    <property type="evidence" value="ECO:0007669"/>
    <property type="project" value="InterPro"/>
</dbReference>
<name>A0A5C4U4E6_9CORY</name>
<dbReference type="SUPFAM" id="SSF116726">
    <property type="entry name" value="TrkA C-terminal domain-like"/>
    <property type="match status" value="1"/>
</dbReference>
<dbReference type="InterPro" id="IPR050721">
    <property type="entry name" value="Trk_Ktr_HKT_K-transport"/>
</dbReference>
<dbReference type="InterPro" id="IPR006037">
    <property type="entry name" value="RCK_C"/>
</dbReference>
<dbReference type="EMBL" id="VDHJ01000008">
    <property type="protein sequence ID" value="TNL97405.1"/>
    <property type="molecule type" value="Genomic_DNA"/>
</dbReference>
<feature type="domain" description="RCK N-terminal" evidence="1">
    <location>
        <begin position="13"/>
        <end position="129"/>
    </location>
</feature>
<evidence type="ECO:0000259" key="2">
    <source>
        <dbReference type="PROSITE" id="PS51202"/>
    </source>
</evidence>
<dbReference type="GO" id="GO:0006813">
    <property type="term" value="P:potassium ion transport"/>
    <property type="evidence" value="ECO:0007669"/>
    <property type="project" value="InterPro"/>
</dbReference>
<dbReference type="SUPFAM" id="SSF51735">
    <property type="entry name" value="NAD(P)-binding Rossmann-fold domains"/>
    <property type="match status" value="1"/>
</dbReference>
<organism evidence="3 4">
    <name type="scientific">Corynebacterium tapiri</name>
    <dbReference type="NCBI Taxonomy" id="1448266"/>
    <lineage>
        <taxon>Bacteria</taxon>
        <taxon>Bacillati</taxon>
        <taxon>Actinomycetota</taxon>
        <taxon>Actinomycetes</taxon>
        <taxon>Mycobacteriales</taxon>
        <taxon>Corynebacteriaceae</taxon>
        <taxon>Corynebacterium</taxon>
    </lineage>
</organism>
<reference evidence="3 4" key="1">
    <citation type="submission" date="2019-06" db="EMBL/GenBank/DDBJ databases">
        <authorList>
            <person name="Li J."/>
        </authorList>
    </citation>
    <scope>NUCLEOTIDE SEQUENCE [LARGE SCALE GENOMIC DNA]</scope>
    <source>
        <strain evidence="3 4">LMG 28165</strain>
    </source>
</reference>
<dbReference type="Proteomes" id="UP000312032">
    <property type="component" value="Unassembled WGS sequence"/>
</dbReference>
<dbReference type="Gene3D" id="3.40.50.720">
    <property type="entry name" value="NAD(P)-binding Rossmann-like Domain"/>
    <property type="match status" value="1"/>
</dbReference>
<dbReference type="OrthoDB" id="9776294at2"/>
<protein>
    <submittedName>
        <fullName evidence="3">TrkA family potassium uptake protein</fullName>
    </submittedName>
</protein>
<evidence type="ECO:0000259" key="1">
    <source>
        <dbReference type="PROSITE" id="PS51201"/>
    </source>
</evidence>
<dbReference type="InterPro" id="IPR036291">
    <property type="entry name" value="NAD(P)-bd_dom_sf"/>
</dbReference>
<proteinExistence type="predicted"/>
<gene>
    <name evidence="3" type="ORF">FHE74_07010</name>
</gene>
<dbReference type="PROSITE" id="PS51202">
    <property type="entry name" value="RCK_C"/>
    <property type="match status" value="1"/>
</dbReference>
<sequence length="228" mass="24856">MDNPFSRIRQPRQEPVGVVGLGRFGSTLALALAEEGVEVLGIDTDPKVVREHATLLTEAAVADGTDEEALEQLGFFDLSTVVVAVGHHLEVSILTAATLAERGVESIWARADTAAHARILERVGVHHVVRPEYDTGRRVAHLLDGRIREFAEIARDYSVVAMIAPQAVTKTPDQLFTEYGVQIVSVKRERAWQPVRSTADLRPGDLITVAGSPNALERFSNLLSAQDH</sequence>
<dbReference type="AlphaFoldDB" id="A0A5C4U4E6"/>
<comment type="caution">
    <text evidence="3">The sequence shown here is derived from an EMBL/GenBank/DDBJ whole genome shotgun (WGS) entry which is preliminary data.</text>
</comment>
<dbReference type="RefSeq" id="WP_139465786.1">
    <property type="nucleotide sequence ID" value="NZ_VDHJ01000008.1"/>
</dbReference>
<dbReference type="InterPro" id="IPR003148">
    <property type="entry name" value="RCK_N"/>
</dbReference>
<dbReference type="PROSITE" id="PS51201">
    <property type="entry name" value="RCK_N"/>
    <property type="match status" value="1"/>
</dbReference>
<dbReference type="Pfam" id="PF02254">
    <property type="entry name" value="TrkA_N"/>
    <property type="match status" value="1"/>
</dbReference>